<evidence type="ECO:0000313" key="3">
    <source>
        <dbReference type="EMBL" id="PTQ40490.1"/>
    </source>
</evidence>
<keyword evidence="4" id="KW-1185">Reference proteome</keyword>
<name>A0A2R6X302_MARPO</name>
<dbReference type="Proteomes" id="UP000244005">
    <property type="component" value="Unassembled WGS sequence"/>
</dbReference>
<dbReference type="Gramene" id="Mp3g17870.1">
    <property type="protein sequence ID" value="Mp3g17870.1.cds"/>
    <property type="gene ID" value="Mp3g17870"/>
</dbReference>
<feature type="region of interest" description="Disordered" evidence="1">
    <location>
        <begin position="117"/>
        <end position="154"/>
    </location>
</feature>
<proteinExistence type="predicted"/>
<organism evidence="3 4">
    <name type="scientific">Marchantia polymorpha</name>
    <name type="common">Common liverwort</name>
    <name type="synonym">Marchantia aquatica</name>
    <dbReference type="NCBI Taxonomy" id="3197"/>
    <lineage>
        <taxon>Eukaryota</taxon>
        <taxon>Viridiplantae</taxon>
        <taxon>Streptophyta</taxon>
        <taxon>Embryophyta</taxon>
        <taxon>Marchantiophyta</taxon>
        <taxon>Marchantiopsida</taxon>
        <taxon>Marchantiidae</taxon>
        <taxon>Marchantiales</taxon>
        <taxon>Marchantiaceae</taxon>
        <taxon>Marchantia</taxon>
    </lineage>
</organism>
<dbReference type="OMA" id="NDECQIS"/>
<feature type="transmembrane region" description="Helical" evidence="2">
    <location>
        <begin position="38"/>
        <end position="56"/>
    </location>
</feature>
<reference evidence="4" key="1">
    <citation type="journal article" date="2017" name="Cell">
        <title>Insights into land plant evolution garnered from the Marchantia polymorpha genome.</title>
        <authorList>
            <person name="Bowman J.L."/>
            <person name="Kohchi T."/>
            <person name="Yamato K.T."/>
            <person name="Jenkins J."/>
            <person name="Shu S."/>
            <person name="Ishizaki K."/>
            <person name="Yamaoka S."/>
            <person name="Nishihama R."/>
            <person name="Nakamura Y."/>
            <person name="Berger F."/>
            <person name="Adam C."/>
            <person name="Aki S.S."/>
            <person name="Althoff F."/>
            <person name="Araki T."/>
            <person name="Arteaga-Vazquez M.A."/>
            <person name="Balasubrmanian S."/>
            <person name="Barry K."/>
            <person name="Bauer D."/>
            <person name="Boehm C.R."/>
            <person name="Briginshaw L."/>
            <person name="Caballero-Perez J."/>
            <person name="Catarino B."/>
            <person name="Chen F."/>
            <person name="Chiyoda S."/>
            <person name="Chovatia M."/>
            <person name="Davies K.M."/>
            <person name="Delmans M."/>
            <person name="Demura T."/>
            <person name="Dierschke T."/>
            <person name="Dolan L."/>
            <person name="Dorantes-Acosta A.E."/>
            <person name="Eklund D.M."/>
            <person name="Florent S.N."/>
            <person name="Flores-Sandoval E."/>
            <person name="Fujiyama A."/>
            <person name="Fukuzawa H."/>
            <person name="Galik B."/>
            <person name="Grimanelli D."/>
            <person name="Grimwood J."/>
            <person name="Grossniklaus U."/>
            <person name="Hamada T."/>
            <person name="Haseloff J."/>
            <person name="Hetherington A.J."/>
            <person name="Higo A."/>
            <person name="Hirakawa Y."/>
            <person name="Hundley H.N."/>
            <person name="Ikeda Y."/>
            <person name="Inoue K."/>
            <person name="Inoue S.I."/>
            <person name="Ishida S."/>
            <person name="Jia Q."/>
            <person name="Kakita M."/>
            <person name="Kanazawa T."/>
            <person name="Kawai Y."/>
            <person name="Kawashima T."/>
            <person name="Kennedy M."/>
            <person name="Kinose K."/>
            <person name="Kinoshita T."/>
            <person name="Kohara Y."/>
            <person name="Koide E."/>
            <person name="Komatsu K."/>
            <person name="Kopischke S."/>
            <person name="Kubo M."/>
            <person name="Kyozuka J."/>
            <person name="Lagercrantz U."/>
            <person name="Lin S.S."/>
            <person name="Lindquist E."/>
            <person name="Lipzen A.M."/>
            <person name="Lu C.W."/>
            <person name="De Luna E."/>
            <person name="Martienssen R.A."/>
            <person name="Minamino N."/>
            <person name="Mizutani M."/>
            <person name="Mizutani M."/>
            <person name="Mochizuki N."/>
            <person name="Monte I."/>
            <person name="Mosher R."/>
            <person name="Nagasaki H."/>
            <person name="Nakagami H."/>
            <person name="Naramoto S."/>
            <person name="Nishitani K."/>
            <person name="Ohtani M."/>
            <person name="Okamoto T."/>
            <person name="Okumura M."/>
            <person name="Phillips J."/>
            <person name="Pollak B."/>
            <person name="Reinders A."/>
            <person name="Rovekamp M."/>
            <person name="Sano R."/>
            <person name="Sawa S."/>
            <person name="Schmid M.W."/>
            <person name="Shirakawa M."/>
            <person name="Solano R."/>
            <person name="Spunde A."/>
            <person name="Suetsugu N."/>
            <person name="Sugano S."/>
            <person name="Sugiyama A."/>
            <person name="Sun R."/>
            <person name="Suzuki Y."/>
            <person name="Takenaka M."/>
            <person name="Takezawa D."/>
            <person name="Tomogane H."/>
            <person name="Tsuzuki M."/>
            <person name="Ueda T."/>
            <person name="Umeda M."/>
            <person name="Ward J.M."/>
            <person name="Watanabe Y."/>
            <person name="Yazaki K."/>
            <person name="Yokoyama R."/>
            <person name="Yoshitake Y."/>
            <person name="Yotsui I."/>
            <person name="Zachgo S."/>
            <person name="Schmutz J."/>
        </authorList>
    </citation>
    <scope>NUCLEOTIDE SEQUENCE [LARGE SCALE GENOMIC DNA]</scope>
    <source>
        <strain evidence="4">Tak-1</strain>
    </source>
</reference>
<keyword evidence="2" id="KW-0472">Membrane</keyword>
<dbReference type="OrthoDB" id="2015909at2759"/>
<dbReference type="AlphaFoldDB" id="A0A2R6X302"/>
<feature type="compositionally biased region" description="Polar residues" evidence="1">
    <location>
        <begin position="139"/>
        <end position="154"/>
    </location>
</feature>
<gene>
    <name evidence="3" type="ORF">MARPO_0039s0009</name>
</gene>
<evidence type="ECO:0000256" key="1">
    <source>
        <dbReference type="SAM" id="MobiDB-lite"/>
    </source>
</evidence>
<protein>
    <submittedName>
        <fullName evidence="3">Uncharacterized protein</fullName>
    </submittedName>
</protein>
<dbReference type="PANTHER" id="PTHR35124:SF1">
    <property type="entry name" value="CYTOCHROME P450 FAMILY PROTEIN"/>
    <property type="match status" value="1"/>
</dbReference>
<evidence type="ECO:0000256" key="2">
    <source>
        <dbReference type="SAM" id="Phobius"/>
    </source>
</evidence>
<keyword evidence="2" id="KW-1133">Transmembrane helix</keyword>
<keyword evidence="2" id="KW-0812">Transmembrane</keyword>
<evidence type="ECO:0000313" key="4">
    <source>
        <dbReference type="Proteomes" id="UP000244005"/>
    </source>
</evidence>
<accession>A0A2R6X302</accession>
<dbReference type="PANTHER" id="PTHR35124">
    <property type="entry name" value="CYTOCHROME P450 FAMILY PROTEIN"/>
    <property type="match status" value="1"/>
</dbReference>
<sequence>MKETVLAMRKQKVATQEYGKVGSAQIGILHWKTRTVQGVFALVFTLIVSIVFLVIGDDLSLVEQVGLVLPRWSPLTHGAVKDPSGAAAENGRLALLVQDYFPDHQRITRIGDVEISETTPPGLQWEEDDSSPVEGKASDTASPGNPNGSNTTTWVDFPYVRENETELLMGAFRSNGSEECHYVRTKTGRIVGLPPFEEGKDSVRLQAGPVHEFQIVSIGDDNVPRCQGGDYYETDLSGPTWKSRPPIMDHQNGTYTVRVQMDPRFAGMYELKVILLFSNFHGLHFHPHRWARVEEVAKFRVEFTVPEDPGSSIPPLPLPKCERKDFVEKKYWSGRWTREQFTPDCDYSRYGRWICVNETLQCQEPWCEGTVGSLESNGWVYSAHCAFKIFKAEEAWKCLDKKWLFFWGDSNHIDTIRNLLNFVLGFNHSVKFLDRRMDQTFYAPGSDNQTSVRITSMFNGHSNVTMNYEGLYSIHNKQFADQCKSYFTGDSAPDFMFMNSGLHDGVFWRDMEKFITDGVDYTADFWTDVWSNMKARRPDLLYRTTVTTGGSARNQSFNPQKMEWMNHLILDKFTRLNLERFQIIDGFDYTYPWHYDHLTNDGVHYGRPPAKSKWAGGNMGHRYFVDIMLVHMLLNAIC</sequence>
<dbReference type="EMBL" id="KZ772711">
    <property type="protein sequence ID" value="PTQ40490.1"/>
    <property type="molecule type" value="Genomic_DNA"/>
</dbReference>